<dbReference type="Proteomes" id="UP001150925">
    <property type="component" value="Unassembled WGS sequence"/>
</dbReference>
<keyword evidence="4 14" id="KW-0812">Transmembrane</keyword>
<reference evidence="17" key="1">
    <citation type="submission" date="2022-07" db="EMBL/GenBank/DDBJ databases">
        <title>Phylogenomic reconstructions and comparative analyses of Kickxellomycotina fungi.</title>
        <authorList>
            <person name="Reynolds N.K."/>
            <person name="Stajich J.E."/>
            <person name="Barry K."/>
            <person name="Grigoriev I.V."/>
            <person name="Crous P."/>
            <person name="Smith M.E."/>
        </authorList>
    </citation>
    <scope>NUCLEOTIDE SEQUENCE</scope>
    <source>
        <strain evidence="17">RSA 1196</strain>
    </source>
</reference>
<evidence type="ECO:0000256" key="2">
    <source>
        <dbReference type="ARBA" id="ARBA00006000"/>
    </source>
</evidence>
<dbReference type="GO" id="GO:0019829">
    <property type="term" value="F:ATPase-coupled monoatomic cation transmembrane transporter activity"/>
    <property type="evidence" value="ECO:0007669"/>
    <property type="project" value="TreeGrafter"/>
</dbReference>
<dbReference type="NCBIfam" id="TIGR01494">
    <property type="entry name" value="ATPase_P-type"/>
    <property type="match status" value="1"/>
</dbReference>
<dbReference type="Gene3D" id="2.70.150.10">
    <property type="entry name" value="Calcium-transporting ATPase, cytoplasmic transduction domain A"/>
    <property type="match status" value="1"/>
</dbReference>
<dbReference type="InterPro" id="IPR023214">
    <property type="entry name" value="HAD_sf"/>
</dbReference>
<dbReference type="Gene3D" id="3.40.1110.10">
    <property type="entry name" value="Calcium-transporting ATPase, cytoplasmic domain N"/>
    <property type="match status" value="1"/>
</dbReference>
<evidence type="ECO:0000256" key="12">
    <source>
        <dbReference type="ARBA" id="ARBA00023136"/>
    </source>
</evidence>
<dbReference type="CDD" id="cd07543">
    <property type="entry name" value="P-type_ATPase_cation"/>
    <property type="match status" value="1"/>
</dbReference>
<dbReference type="PANTHER" id="PTHR45630">
    <property type="entry name" value="CATION-TRANSPORTING ATPASE-RELATED"/>
    <property type="match status" value="1"/>
</dbReference>
<proteinExistence type="inferred from homology"/>
<dbReference type="InterPro" id="IPR047820">
    <property type="entry name" value="P5A-type_ATPase"/>
</dbReference>
<keyword evidence="9" id="KW-0460">Magnesium</keyword>
<dbReference type="GO" id="GO:0006874">
    <property type="term" value="P:intracellular calcium ion homeostasis"/>
    <property type="evidence" value="ECO:0007669"/>
    <property type="project" value="TreeGrafter"/>
</dbReference>
<dbReference type="FunFam" id="3.40.50.1000:FF:000056">
    <property type="entry name" value="Cation-transporting ATPase"/>
    <property type="match status" value="1"/>
</dbReference>
<keyword evidence="10" id="KW-1278">Translocase</keyword>
<evidence type="ECO:0000256" key="8">
    <source>
        <dbReference type="ARBA" id="ARBA00022840"/>
    </source>
</evidence>
<feature type="transmembrane region" description="Helical" evidence="14">
    <location>
        <begin position="224"/>
        <end position="243"/>
    </location>
</feature>
<dbReference type="OrthoDB" id="48943at2759"/>
<dbReference type="SFLD" id="SFLDF00027">
    <property type="entry name" value="p-type_atpase"/>
    <property type="match status" value="1"/>
</dbReference>
<dbReference type="InterPro" id="IPR044492">
    <property type="entry name" value="P_typ_ATPase_HD_dom"/>
</dbReference>
<evidence type="ECO:0000256" key="3">
    <source>
        <dbReference type="ARBA" id="ARBA00022448"/>
    </source>
</evidence>
<gene>
    <name evidence="17" type="primary">SPF1</name>
    <name evidence="17" type="ORF">IWQ62_003339</name>
</gene>
<dbReference type="PANTHER" id="PTHR45630:SF7">
    <property type="entry name" value="ENDOPLASMIC RETICULUM TRANSMEMBRANE HELIX TRANSLOCASE"/>
    <property type="match status" value="1"/>
</dbReference>
<dbReference type="PRINTS" id="PR00119">
    <property type="entry name" value="CATATPASE"/>
</dbReference>
<evidence type="ECO:0000259" key="15">
    <source>
        <dbReference type="Pfam" id="PF00122"/>
    </source>
</evidence>
<dbReference type="Pfam" id="PF00122">
    <property type="entry name" value="E1-E2_ATPase"/>
    <property type="match status" value="1"/>
</dbReference>
<dbReference type="InterPro" id="IPR018303">
    <property type="entry name" value="ATPase_P-typ_P_site"/>
</dbReference>
<feature type="compositionally biased region" description="Basic residues" evidence="13">
    <location>
        <begin position="970"/>
        <end position="983"/>
    </location>
</feature>
<feature type="transmembrane region" description="Helical" evidence="14">
    <location>
        <begin position="405"/>
        <end position="424"/>
    </location>
</feature>
<dbReference type="SUPFAM" id="SSF81653">
    <property type="entry name" value="Calcium ATPase, transduction domain A"/>
    <property type="match status" value="1"/>
</dbReference>
<evidence type="ECO:0000256" key="1">
    <source>
        <dbReference type="ARBA" id="ARBA00004477"/>
    </source>
</evidence>
<dbReference type="Pfam" id="PF13246">
    <property type="entry name" value="Cation_ATPase"/>
    <property type="match status" value="1"/>
</dbReference>
<keyword evidence="11 14" id="KW-1133">Transmembrane helix</keyword>
<dbReference type="SUPFAM" id="SSF81665">
    <property type="entry name" value="Calcium ATPase, transmembrane domain M"/>
    <property type="match status" value="1"/>
</dbReference>
<dbReference type="GO" id="GO:0005524">
    <property type="term" value="F:ATP binding"/>
    <property type="evidence" value="ECO:0007669"/>
    <property type="project" value="UniProtKB-KW"/>
</dbReference>
<name>A0A9W8E754_9FUNG</name>
<dbReference type="InterPro" id="IPR001757">
    <property type="entry name" value="P_typ_ATPase"/>
</dbReference>
<evidence type="ECO:0000259" key="16">
    <source>
        <dbReference type="Pfam" id="PF23143"/>
    </source>
</evidence>
<evidence type="ECO:0000256" key="7">
    <source>
        <dbReference type="ARBA" id="ARBA00022824"/>
    </source>
</evidence>
<comment type="subcellular location">
    <subcellularLocation>
        <location evidence="1">Endoplasmic reticulum membrane</location>
        <topology evidence="1">Multi-pass membrane protein</topology>
    </subcellularLocation>
</comment>
<feature type="transmembrane region" description="Helical" evidence="14">
    <location>
        <begin position="57"/>
        <end position="76"/>
    </location>
</feature>
<dbReference type="Gene3D" id="3.40.50.1000">
    <property type="entry name" value="HAD superfamily/HAD-like"/>
    <property type="match status" value="1"/>
</dbReference>
<dbReference type="SFLD" id="SFLDS00003">
    <property type="entry name" value="Haloacid_Dehalogenase"/>
    <property type="match status" value="1"/>
</dbReference>
<protein>
    <submittedName>
        <fullName evidence="17">Cation-transporting ATPase 1</fullName>
    </submittedName>
</protein>
<dbReference type="InterPro" id="IPR008250">
    <property type="entry name" value="ATPase_P-typ_transduc_dom_A_sf"/>
</dbReference>
<evidence type="ECO:0000313" key="17">
    <source>
        <dbReference type="EMBL" id="KAJ1963048.1"/>
    </source>
</evidence>
<dbReference type="EMBL" id="JANBPY010000878">
    <property type="protein sequence ID" value="KAJ1963048.1"/>
    <property type="molecule type" value="Genomic_DNA"/>
</dbReference>
<accession>A0A9W8E754</accession>
<keyword evidence="5" id="KW-0479">Metal-binding</keyword>
<feature type="transmembrane region" description="Helical" evidence="14">
    <location>
        <begin position="202"/>
        <end position="218"/>
    </location>
</feature>
<feature type="domain" description="P-type ATPase A" evidence="15">
    <location>
        <begin position="261"/>
        <end position="386"/>
    </location>
</feature>
<evidence type="ECO:0000256" key="11">
    <source>
        <dbReference type="ARBA" id="ARBA00022989"/>
    </source>
</evidence>
<keyword evidence="3" id="KW-0813">Transport</keyword>
<evidence type="ECO:0000256" key="5">
    <source>
        <dbReference type="ARBA" id="ARBA00022723"/>
    </source>
</evidence>
<dbReference type="PROSITE" id="PS00154">
    <property type="entry name" value="ATPASE_E1_E2"/>
    <property type="match status" value="1"/>
</dbReference>
<feature type="transmembrane region" description="Helical" evidence="14">
    <location>
        <begin position="1086"/>
        <end position="1105"/>
    </location>
</feature>
<dbReference type="InterPro" id="IPR006544">
    <property type="entry name" value="P-type_TPase_V"/>
</dbReference>
<feature type="transmembrane region" description="Helical" evidence="14">
    <location>
        <begin position="1203"/>
        <end position="1223"/>
    </location>
</feature>
<keyword evidence="7" id="KW-0256">Endoplasmic reticulum</keyword>
<evidence type="ECO:0000256" key="6">
    <source>
        <dbReference type="ARBA" id="ARBA00022741"/>
    </source>
</evidence>
<dbReference type="InterPro" id="IPR057255">
    <property type="entry name" value="2TM_P5A-ATPase"/>
</dbReference>
<feature type="region of interest" description="Disordered" evidence="13">
    <location>
        <begin position="944"/>
        <end position="997"/>
    </location>
</feature>
<dbReference type="SUPFAM" id="SSF81660">
    <property type="entry name" value="Metal cation-transporting ATPase, ATP-binding domain N"/>
    <property type="match status" value="1"/>
</dbReference>
<evidence type="ECO:0000313" key="18">
    <source>
        <dbReference type="Proteomes" id="UP001150925"/>
    </source>
</evidence>
<feature type="domain" description="P5A-ATPase transmembrane helical hairpin" evidence="16">
    <location>
        <begin position="22"/>
        <end position="91"/>
    </location>
</feature>
<dbReference type="GO" id="GO:0046872">
    <property type="term" value="F:metal ion binding"/>
    <property type="evidence" value="ECO:0007669"/>
    <property type="project" value="UniProtKB-KW"/>
</dbReference>
<dbReference type="InterPro" id="IPR059000">
    <property type="entry name" value="ATPase_P-type_domA"/>
</dbReference>
<evidence type="ECO:0000256" key="4">
    <source>
        <dbReference type="ARBA" id="ARBA00022692"/>
    </source>
</evidence>
<dbReference type="GO" id="GO:0015662">
    <property type="term" value="F:P-type ion transporter activity"/>
    <property type="evidence" value="ECO:0007669"/>
    <property type="project" value="TreeGrafter"/>
</dbReference>
<evidence type="ECO:0000256" key="10">
    <source>
        <dbReference type="ARBA" id="ARBA00022967"/>
    </source>
</evidence>
<sequence>MADPQKLVPSRSIRSASLHIRLPRWQHLYVWPYLALYPFWLNIYVNHYNQYLGSTEYTFLSLGLLLVVHGLTFLAGQWSIPVKARTTCQRTTSVDKADVIQIIPIKDRGQGALCTLERSEPTTLQPRGSVFFYYQKKRYTYDEDRKQFVKIRYPSKDRPSLATFQNSTGLVSSEAVATQLELYGPNKFDIPLPTFQELFKEHAVAPFFIFQLFCVGLWCLDEYWYYSLFTLLMLVVFESTVVFQRLRTLREFRSLSMPPYEILVYRNGTWQPVLSDQLLPADVCSLTRSQGESGVPCDMILVEGSCIVNEAMLSGESTPLLKESINLRDPHDRLDMEGVDKLHMLFGGTKILQATAGGSSNNIPSPPDHGCMAYVLRTGFGSAQGKLVRTMIFNTDRVSANNVEALMFILFLLIFAVAAAWYVWDEGMNNPKRKKFKVILDCIMIVTSVVPPELPMELSLAVNTSLVALTRLAIFCTEPFRIPFAGKLDICCFDKTGTLTSEDLVVEGVAGIGNDLGKLYHPQQLPQETTLTLAGAHALVLMQEDVEEEATVVGDPMEKVTLQAMGWQLFAGDRVRLDPDTVWEEGKPSTANVNLSILRRFQFSSALKRMSAVVRCQKGISPTAGDYVYAAVKGAPETLQTMITHVPDGYEEAYKAFSRQGSRVLALGYKPMPKLPLHPTDAELNALTREEVESGLTFAGFLVFHCPLKPDSKKAVDMLNRSSHRVVMITGDNPLTACHIAKELDIVERPVLVLDIHQVSGEPTSKTSAHDPTTVLQWTSVDEKVVWPMNPDQAQLDSEMVKQYDLCLTGAALGQLEGKPVVHDLISHVWVYARVSPGQKEYILTTMKQNGYFTLMCGDGTNDVGALKQSHVGVALLNGKPEDLQKIAERQQFERMKSAYEAQVKFTQRFNMPPPTPHPSLQAMLDAQARKAKEVKRKRKRLLKANQEKLSAGSLEDQGAGETNPETSNKTKKHKKKDKHRKDAKAPVAATTNGTAPPAALANERLQNLIQELEMDDDVPVIKFGDASVASPFTSKLSSVMAVCNIVRQGRCTLVATMQMYKILALNSLISAYSLSVLYLDGIKFGDSQVTILGMMVAVCFMCISRASPREELSRQRPQTNIFNPYIILSVLGQFTVHIVALIYVTQNAKLLGEMGEVDLDGDFSPTLLNTAVYFISLSMQISTFAINYQGYPFRESLRDNKVLYRGLLMVGGICVAGATEFIPEFNSMMSFVPLPPEFKVRLLTAMALDFGLAWFIEFICNRFFSDNRPKAIVASRNA</sequence>
<keyword evidence="8" id="KW-0067">ATP-binding</keyword>
<organism evidence="17 18">
    <name type="scientific">Dispira parvispora</name>
    <dbReference type="NCBI Taxonomy" id="1520584"/>
    <lineage>
        <taxon>Eukaryota</taxon>
        <taxon>Fungi</taxon>
        <taxon>Fungi incertae sedis</taxon>
        <taxon>Zoopagomycota</taxon>
        <taxon>Kickxellomycotina</taxon>
        <taxon>Dimargaritomycetes</taxon>
        <taxon>Dimargaritales</taxon>
        <taxon>Dimargaritaceae</taxon>
        <taxon>Dispira</taxon>
    </lineage>
</organism>
<dbReference type="InterPro" id="IPR023298">
    <property type="entry name" value="ATPase_P-typ_TM_dom_sf"/>
</dbReference>
<evidence type="ECO:0000256" key="14">
    <source>
        <dbReference type="SAM" id="Phobius"/>
    </source>
</evidence>
<dbReference type="GO" id="GO:0016887">
    <property type="term" value="F:ATP hydrolysis activity"/>
    <property type="evidence" value="ECO:0007669"/>
    <property type="project" value="InterPro"/>
</dbReference>
<feature type="transmembrane region" description="Helical" evidence="14">
    <location>
        <begin position="1126"/>
        <end position="1147"/>
    </location>
</feature>
<dbReference type="NCBIfam" id="TIGR01657">
    <property type="entry name" value="P-ATPase-V"/>
    <property type="match status" value="1"/>
</dbReference>
<feature type="transmembrane region" description="Helical" evidence="14">
    <location>
        <begin position="1243"/>
        <end position="1261"/>
    </location>
</feature>
<comment type="caution">
    <text evidence="17">The sequence shown here is derived from an EMBL/GenBank/DDBJ whole genome shotgun (WGS) entry which is preliminary data.</text>
</comment>
<evidence type="ECO:0000256" key="13">
    <source>
        <dbReference type="SAM" id="MobiDB-lite"/>
    </source>
</evidence>
<keyword evidence="12 14" id="KW-0472">Membrane</keyword>
<dbReference type="InterPro" id="IPR023299">
    <property type="entry name" value="ATPase_P-typ_cyto_dom_N"/>
</dbReference>
<feature type="transmembrane region" description="Helical" evidence="14">
    <location>
        <begin position="1167"/>
        <end position="1191"/>
    </location>
</feature>
<keyword evidence="6" id="KW-0547">Nucleotide-binding</keyword>
<feature type="transmembrane region" description="Helical" evidence="14">
    <location>
        <begin position="28"/>
        <end position="45"/>
    </location>
</feature>
<dbReference type="SUPFAM" id="SSF56784">
    <property type="entry name" value="HAD-like"/>
    <property type="match status" value="1"/>
</dbReference>
<comment type="similarity">
    <text evidence="2">Belongs to the cation transport ATPase (P-type) (TC 3.A.3) family. Type V subfamily.</text>
</comment>
<dbReference type="GO" id="GO:0005789">
    <property type="term" value="C:endoplasmic reticulum membrane"/>
    <property type="evidence" value="ECO:0007669"/>
    <property type="project" value="UniProtKB-SubCell"/>
</dbReference>
<evidence type="ECO:0000256" key="9">
    <source>
        <dbReference type="ARBA" id="ARBA00022842"/>
    </source>
</evidence>
<feature type="compositionally biased region" description="Low complexity" evidence="13">
    <location>
        <begin position="986"/>
        <end position="997"/>
    </location>
</feature>
<keyword evidence="18" id="KW-1185">Reference proteome</keyword>
<dbReference type="Pfam" id="PF23143">
    <property type="entry name" value="2TM_P5A-ATPase"/>
    <property type="match status" value="1"/>
</dbReference>
<dbReference type="SFLD" id="SFLDG00002">
    <property type="entry name" value="C1.7:_P-type_atpase_like"/>
    <property type="match status" value="1"/>
</dbReference>
<dbReference type="AlphaFoldDB" id="A0A9W8E754"/>
<dbReference type="InterPro" id="IPR036412">
    <property type="entry name" value="HAD-like_sf"/>
</dbReference>